<dbReference type="EMBL" id="CZCU02000136">
    <property type="protein sequence ID" value="VXD18099.1"/>
    <property type="molecule type" value="Genomic_DNA"/>
</dbReference>
<name>A0A7Z9BR82_9CYAN</name>
<proteinExistence type="predicted"/>
<gene>
    <name evidence="1" type="ORF">PL8927_600260</name>
</gene>
<dbReference type="Proteomes" id="UP000184550">
    <property type="component" value="Unassembled WGS sequence"/>
</dbReference>
<reference evidence="1" key="1">
    <citation type="submission" date="2019-10" db="EMBL/GenBank/DDBJ databases">
        <authorList>
            <consortium name="Genoscope - CEA"/>
            <person name="William W."/>
        </authorList>
    </citation>
    <scope>NUCLEOTIDE SEQUENCE [LARGE SCALE GENOMIC DNA]</scope>
    <source>
        <strain evidence="1">BBR_PRJEB10992</strain>
    </source>
</reference>
<protein>
    <submittedName>
        <fullName evidence="1">Uncharacterized protein</fullName>
    </submittedName>
</protein>
<keyword evidence="2" id="KW-1185">Reference proteome</keyword>
<sequence>MLTLPVPKGVGILGSMKPLNQSTFGRFNPEVGFSPSVNSDMPYPIRMNASSFLT</sequence>
<organism evidence="1 2">
    <name type="scientific">Planktothrix serta PCC 8927</name>
    <dbReference type="NCBI Taxonomy" id="671068"/>
    <lineage>
        <taxon>Bacteria</taxon>
        <taxon>Bacillati</taxon>
        <taxon>Cyanobacteriota</taxon>
        <taxon>Cyanophyceae</taxon>
        <taxon>Oscillatoriophycideae</taxon>
        <taxon>Oscillatoriales</taxon>
        <taxon>Microcoleaceae</taxon>
        <taxon>Planktothrix</taxon>
    </lineage>
</organism>
<evidence type="ECO:0000313" key="1">
    <source>
        <dbReference type="EMBL" id="VXD18099.1"/>
    </source>
</evidence>
<comment type="caution">
    <text evidence="1">The sequence shown here is derived from an EMBL/GenBank/DDBJ whole genome shotgun (WGS) entry which is preliminary data.</text>
</comment>
<dbReference type="AlphaFoldDB" id="A0A7Z9BR82"/>
<evidence type="ECO:0000313" key="2">
    <source>
        <dbReference type="Proteomes" id="UP000184550"/>
    </source>
</evidence>
<accession>A0A7Z9BR82</accession>